<protein>
    <submittedName>
        <fullName evidence="1">5543_t:CDS:1</fullName>
    </submittedName>
</protein>
<feature type="non-terminal residue" evidence="1">
    <location>
        <position position="1"/>
    </location>
</feature>
<reference evidence="1" key="1">
    <citation type="submission" date="2021-06" db="EMBL/GenBank/DDBJ databases">
        <authorList>
            <person name="Kallberg Y."/>
            <person name="Tangrot J."/>
            <person name="Rosling A."/>
        </authorList>
    </citation>
    <scope>NUCLEOTIDE SEQUENCE</scope>
    <source>
        <strain evidence="1">AU212A</strain>
    </source>
</reference>
<keyword evidence="2" id="KW-1185">Reference proteome</keyword>
<gene>
    <name evidence="1" type="ORF">SCALOS_LOCUS8723</name>
</gene>
<name>A0ACA9NFL4_9GLOM</name>
<dbReference type="EMBL" id="CAJVPM010024217">
    <property type="protein sequence ID" value="CAG8652734.1"/>
    <property type="molecule type" value="Genomic_DNA"/>
</dbReference>
<organism evidence="1 2">
    <name type="scientific">Scutellospora calospora</name>
    <dbReference type="NCBI Taxonomy" id="85575"/>
    <lineage>
        <taxon>Eukaryota</taxon>
        <taxon>Fungi</taxon>
        <taxon>Fungi incertae sedis</taxon>
        <taxon>Mucoromycota</taxon>
        <taxon>Glomeromycotina</taxon>
        <taxon>Glomeromycetes</taxon>
        <taxon>Diversisporales</taxon>
        <taxon>Gigasporaceae</taxon>
        <taxon>Scutellospora</taxon>
    </lineage>
</organism>
<sequence length="378" mass="43176">SIENMFIIINAVPAITTQLNVKKRIAEGLEKVGYTMTKILISWFLVLMIFSVTNINSIQEFCIFTSIAMIIDFMLQMSFFIAVLSIDLERLALEISNLYNNRISNPDDNINKKSIQHSKTTNYGRRIGILLVVLILLIAVTNIHHANMNLPYIKSSLNSLISDFIVPPTNTYTNTTFWETSIDKTANEFWGVINPDKKNQFVEIRPTRYLTLSYDIESDDLSRSLNDVKNWKLIIRIYIKTFVWFLKVIIFPIISIIFAMSILANFSSADIEIRITRLFENSNNDENKNTLSTRSSAFCVNSAQVITLRGRHSADIDLLCANFNGIIISSATDRHITSWNGKQGIPLRKLERYMRRCDTCKCDSTGGLKNCISWPVRA</sequence>
<feature type="non-terminal residue" evidence="1">
    <location>
        <position position="378"/>
    </location>
</feature>
<dbReference type="Proteomes" id="UP000789860">
    <property type="component" value="Unassembled WGS sequence"/>
</dbReference>
<evidence type="ECO:0000313" key="1">
    <source>
        <dbReference type="EMBL" id="CAG8652734.1"/>
    </source>
</evidence>
<accession>A0ACA9NFL4</accession>
<proteinExistence type="predicted"/>
<comment type="caution">
    <text evidence="1">The sequence shown here is derived from an EMBL/GenBank/DDBJ whole genome shotgun (WGS) entry which is preliminary data.</text>
</comment>
<evidence type="ECO:0000313" key="2">
    <source>
        <dbReference type="Proteomes" id="UP000789860"/>
    </source>
</evidence>